<keyword evidence="2" id="KW-1185">Reference proteome</keyword>
<comment type="caution">
    <text evidence="1">The sequence shown here is derived from an EMBL/GenBank/DDBJ whole genome shotgun (WGS) entry which is preliminary data.</text>
</comment>
<name>A0ABD0JLS3_9CAEN</name>
<accession>A0ABD0JLS3</accession>
<evidence type="ECO:0000313" key="1">
    <source>
        <dbReference type="EMBL" id="KAK7475645.1"/>
    </source>
</evidence>
<sequence length="74" mass="8348">MQTELTGHVTRLRSVRNWFLVCSKQGQIIIAGHTDGIKEPQKTRDTTKVKASEQNRALLCLVYTSVRVGRHGLD</sequence>
<organism evidence="1 2">
    <name type="scientific">Batillaria attramentaria</name>
    <dbReference type="NCBI Taxonomy" id="370345"/>
    <lineage>
        <taxon>Eukaryota</taxon>
        <taxon>Metazoa</taxon>
        <taxon>Spiralia</taxon>
        <taxon>Lophotrochozoa</taxon>
        <taxon>Mollusca</taxon>
        <taxon>Gastropoda</taxon>
        <taxon>Caenogastropoda</taxon>
        <taxon>Sorbeoconcha</taxon>
        <taxon>Cerithioidea</taxon>
        <taxon>Batillariidae</taxon>
        <taxon>Batillaria</taxon>
    </lineage>
</organism>
<gene>
    <name evidence="1" type="ORF">BaRGS_00033138</name>
</gene>
<dbReference type="AlphaFoldDB" id="A0ABD0JLS3"/>
<proteinExistence type="predicted"/>
<dbReference type="EMBL" id="JACVVK020000399">
    <property type="protein sequence ID" value="KAK7475645.1"/>
    <property type="molecule type" value="Genomic_DNA"/>
</dbReference>
<dbReference type="Proteomes" id="UP001519460">
    <property type="component" value="Unassembled WGS sequence"/>
</dbReference>
<reference evidence="1 2" key="1">
    <citation type="journal article" date="2023" name="Sci. Data">
        <title>Genome assembly of the Korean intertidal mud-creeper Batillaria attramentaria.</title>
        <authorList>
            <person name="Patra A.K."/>
            <person name="Ho P.T."/>
            <person name="Jun S."/>
            <person name="Lee S.J."/>
            <person name="Kim Y."/>
            <person name="Won Y.J."/>
        </authorList>
    </citation>
    <scope>NUCLEOTIDE SEQUENCE [LARGE SCALE GENOMIC DNA]</scope>
    <source>
        <strain evidence="1">Wonlab-2016</strain>
    </source>
</reference>
<protein>
    <submittedName>
        <fullName evidence="1">Uncharacterized protein</fullName>
    </submittedName>
</protein>
<evidence type="ECO:0000313" key="2">
    <source>
        <dbReference type="Proteomes" id="UP001519460"/>
    </source>
</evidence>